<dbReference type="InterPro" id="IPR005149">
    <property type="entry name" value="Tscrpt_reg_PadR_N"/>
</dbReference>
<gene>
    <name evidence="3" type="ORF">GCM10009682_44020</name>
</gene>
<name>A0ABP4YND2_9ACTN</name>
<dbReference type="RefSeq" id="WP_344135484.1">
    <property type="nucleotide sequence ID" value="NZ_BAAALT010000156.1"/>
</dbReference>
<feature type="region of interest" description="Disordered" evidence="1">
    <location>
        <begin position="62"/>
        <end position="108"/>
    </location>
</feature>
<sequence>MPRRPDTSPQTLRVFAALLEDPEGWHYGYALSKRTGLPSGTLYPILMRLAERELLTTRWEEATTPGRPPRHAYQLTPDGTALARDRVAQATPAPASRVRPAAHPRTAS</sequence>
<keyword evidence="4" id="KW-1185">Reference proteome</keyword>
<evidence type="ECO:0000256" key="1">
    <source>
        <dbReference type="SAM" id="MobiDB-lite"/>
    </source>
</evidence>
<dbReference type="EMBL" id="BAAALT010000156">
    <property type="protein sequence ID" value="GAA1818548.1"/>
    <property type="molecule type" value="Genomic_DNA"/>
</dbReference>
<dbReference type="InterPro" id="IPR052509">
    <property type="entry name" value="Metal_resp_DNA-bind_regulator"/>
</dbReference>
<dbReference type="PANTHER" id="PTHR33169:SF14">
    <property type="entry name" value="TRANSCRIPTIONAL REGULATOR RV3488"/>
    <property type="match status" value="1"/>
</dbReference>
<organism evidence="3 4">
    <name type="scientific">Luedemannella flava</name>
    <dbReference type="NCBI Taxonomy" id="349316"/>
    <lineage>
        <taxon>Bacteria</taxon>
        <taxon>Bacillati</taxon>
        <taxon>Actinomycetota</taxon>
        <taxon>Actinomycetes</taxon>
        <taxon>Micromonosporales</taxon>
        <taxon>Micromonosporaceae</taxon>
        <taxon>Luedemannella</taxon>
    </lineage>
</organism>
<dbReference type="Proteomes" id="UP001500218">
    <property type="component" value="Unassembled WGS sequence"/>
</dbReference>
<dbReference type="InterPro" id="IPR036388">
    <property type="entry name" value="WH-like_DNA-bd_sf"/>
</dbReference>
<comment type="caution">
    <text evidence="3">The sequence shown here is derived from an EMBL/GenBank/DDBJ whole genome shotgun (WGS) entry which is preliminary data.</text>
</comment>
<evidence type="ECO:0000259" key="2">
    <source>
        <dbReference type="Pfam" id="PF03551"/>
    </source>
</evidence>
<protein>
    <submittedName>
        <fullName evidence="3">PadR family transcriptional regulator</fullName>
    </submittedName>
</protein>
<evidence type="ECO:0000313" key="4">
    <source>
        <dbReference type="Proteomes" id="UP001500218"/>
    </source>
</evidence>
<accession>A0ABP4YND2</accession>
<evidence type="ECO:0000313" key="3">
    <source>
        <dbReference type="EMBL" id="GAA1818548.1"/>
    </source>
</evidence>
<dbReference type="SUPFAM" id="SSF46785">
    <property type="entry name" value="Winged helix' DNA-binding domain"/>
    <property type="match status" value="1"/>
</dbReference>
<dbReference type="Gene3D" id="1.10.10.10">
    <property type="entry name" value="Winged helix-like DNA-binding domain superfamily/Winged helix DNA-binding domain"/>
    <property type="match status" value="1"/>
</dbReference>
<proteinExistence type="predicted"/>
<dbReference type="InterPro" id="IPR036390">
    <property type="entry name" value="WH_DNA-bd_sf"/>
</dbReference>
<reference evidence="4" key="1">
    <citation type="journal article" date="2019" name="Int. J. Syst. Evol. Microbiol.">
        <title>The Global Catalogue of Microorganisms (GCM) 10K type strain sequencing project: providing services to taxonomists for standard genome sequencing and annotation.</title>
        <authorList>
            <consortium name="The Broad Institute Genomics Platform"/>
            <consortium name="The Broad Institute Genome Sequencing Center for Infectious Disease"/>
            <person name="Wu L."/>
            <person name="Ma J."/>
        </authorList>
    </citation>
    <scope>NUCLEOTIDE SEQUENCE [LARGE SCALE GENOMIC DNA]</scope>
    <source>
        <strain evidence="4">JCM 13250</strain>
    </source>
</reference>
<dbReference type="Pfam" id="PF03551">
    <property type="entry name" value="PadR"/>
    <property type="match status" value="1"/>
</dbReference>
<feature type="domain" description="Transcription regulator PadR N-terminal" evidence="2">
    <location>
        <begin position="36"/>
        <end position="81"/>
    </location>
</feature>
<dbReference type="PANTHER" id="PTHR33169">
    <property type="entry name" value="PADR-FAMILY TRANSCRIPTIONAL REGULATOR"/>
    <property type="match status" value="1"/>
</dbReference>